<dbReference type="Gene3D" id="3.40.50.150">
    <property type="entry name" value="Vaccinia Virus protein VP39"/>
    <property type="match status" value="1"/>
</dbReference>
<dbReference type="Proteomes" id="UP000319829">
    <property type="component" value="Unassembled WGS sequence"/>
</dbReference>
<dbReference type="PANTHER" id="PTHR34203">
    <property type="entry name" value="METHYLTRANSFERASE, FKBM FAMILY PROTEIN"/>
    <property type="match status" value="1"/>
</dbReference>
<reference evidence="2 3" key="1">
    <citation type="journal article" date="2019" name="Nat. Microbiol.">
        <title>Mediterranean grassland soil C-N compound turnover is dependent on rainfall and depth, and is mediated by genomically divergent microorganisms.</title>
        <authorList>
            <person name="Diamond S."/>
            <person name="Andeer P.F."/>
            <person name="Li Z."/>
            <person name="Crits-Christoph A."/>
            <person name="Burstein D."/>
            <person name="Anantharaman K."/>
            <person name="Lane K.R."/>
            <person name="Thomas B.C."/>
            <person name="Pan C."/>
            <person name="Northen T.R."/>
            <person name="Banfield J.F."/>
        </authorList>
    </citation>
    <scope>NUCLEOTIDE SEQUENCE [LARGE SCALE GENOMIC DNA]</scope>
    <source>
        <strain evidence="2">WS_4</strain>
    </source>
</reference>
<evidence type="ECO:0000259" key="1">
    <source>
        <dbReference type="Pfam" id="PF05050"/>
    </source>
</evidence>
<dbReference type="GO" id="GO:0008168">
    <property type="term" value="F:methyltransferase activity"/>
    <property type="evidence" value="ECO:0007669"/>
    <property type="project" value="UniProtKB-KW"/>
</dbReference>
<keyword evidence="2" id="KW-0808">Transferase</keyword>
<comment type="caution">
    <text evidence="2">The sequence shown here is derived from an EMBL/GenBank/DDBJ whole genome shotgun (WGS) entry which is preliminary data.</text>
</comment>
<dbReference type="SUPFAM" id="SSF53335">
    <property type="entry name" value="S-adenosyl-L-methionine-dependent methyltransferases"/>
    <property type="match status" value="1"/>
</dbReference>
<gene>
    <name evidence="2" type="ORF">E6K74_12575</name>
</gene>
<dbReference type="GO" id="GO:0032259">
    <property type="term" value="P:methylation"/>
    <property type="evidence" value="ECO:0007669"/>
    <property type="project" value="UniProtKB-KW"/>
</dbReference>
<evidence type="ECO:0000313" key="3">
    <source>
        <dbReference type="Proteomes" id="UP000319829"/>
    </source>
</evidence>
<organism evidence="2 3">
    <name type="scientific">Eiseniibacteriota bacterium</name>
    <dbReference type="NCBI Taxonomy" id="2212470"/>
    <lineage>
        <taxon>Bacteria</taxon>
        <taxon>Candidatus Eiseniibacteriota</taxon>
    </lineage>
</organism>
<dbReference type="AlphaFoldDB" id="A0A538SLL9"/>
<dbReference type="InterPro" id="IPR006342">
    <property type="entry name" value="FkbM_mtfrase"/>
</dbReference>
<feature type="non-terminal residue" evidence="2">
    <location>
        <position position="1"/>
    </location>
</feature>
<dbReference type="InterPro" id="IPR052514">
    <property type="entry name" value="SAM-dependent_MTase"/>
</dbReference>
<proteinExistence type="predicted"/>
<feature type="domain" description="Methyltransferase FkbM" evidence="1">
    <location>
        <begin position="7"/>
        <end position="137"/>
    </location>
</feature>
<name>A0A538SLL9_UNCEI</name>
<dbReference type="Pfam" id="PF05050">
    <property type="entry name" value="Methyltransf_21"/>
    <property type="match status" value="1"/>
</dbReference>
<accession>A0A538SLL9</accession>
<sequence length="174" mass="19568">YPDSSLVAFEPDDALFQVLERNVRRAGYPGVELVPRAIWTEATTLPFFAEGSYGGRLARGGDPPSRRVRTVRLRDYLDRPVDLLKLDIERGELEVLEDCAAALANVDNLFVEYHGAAEEPQRLSRLIALLSESGFRLNVHAGNDSPQPFVARKLNMGNDLQLEIYAFRETPRLK</sequence>
<dbReference type="PANTHER" id="PTHR34203:SF15">
    <property type="entry name" value="SLL1173 PROTEIN"/>
    <property type="match status" value="1"/>
</dbReference>
<protein>
    <submittedName>
        <fullName evidence="2">FkbM family methyltransferase</fullName>
    </submittedName>
</protein>
<keyword evidence="2" id="KW-0489">Methyltransferase</keyword>
<dbReference type="NCBIfam" id="TIGR01444">
    <property type="entry name" value="fkbM_fam"/>
    <property type="match status" value="1"/>
</dbReference>
<dbReference type="EMBL" id="VBOU01000107">
    <property type="protein sequence ID" value="TMQ52245.1"/>
    <property type="molecule type" value="Genomic_DNA"/>
</dbReference>
<evidence type="ECO:0000313" key="2">
    <source>
        <dbReference type="EMBL" id="TMQ52245.1"/>
    </source>
</evidence>
<dbReference type="InterPro" id="IPR029063">
    <property type="entry name" value="SAM-dependent_MTases_sf"/>
</dbReference>